<dbReference type="AlphaFoldDB" id="E4XK82"/>
<gene>
    <name evidence="2" type="ORF">GSOID_T00013032001</name>
</gene>
<feature type="region of interest" description="Disordered" evidence="1">
    <location>
        <begin position="176"/>
        <end position="238"/>
    </location>
</feature>
<dbReference type="InParanoid" id="E4XK82"/>
<feature type="compositionally biased region" description="Basic and acidic residues" evidence="1">
    <location>
        <begin position="198"/>
        <end position="230"/>
    </location>
</feature>
<evidence type="ECO:0000256" key="1">
    <source>
        <dbReference type="SAM" id="MobiDB-lite"/>
    </source>
</evidence>
<sequence length="375" mass="42714">MFEESEEDSDYSEDNRKAKSKRNRKASEKNSRDTKEKDYDRGRSRYDSPDRGNDRPQLKRYTLMNDDEEFNASPNEYYTDSEEEENHQKDRRNHQVKEEGSSFGRDQIVNASVLRPSRSRHEPTNMDADEPTPGNAMNFFKQMAKKNPGGSAGGGAANLPASVSSAAAMFGGQIRRTVSRGENRENSAPVGIAKMKSVARERSESRDRTNHRNRSIERTRTRGESRERTRVTQRGETSRAGLKNVKLIHSIIVNSIKVETDALAEPKAETEETEASTDEMRQCPFDDPSQGQFARLAETGITPSTEINEGETVLKTQKEREEIEAKQEKNDETGRLRKNGKKEDVEDDQNHGIEMLLPLTVLIYIYVLETYRHFS</sequence>
<keyword evidence="3" id="KW-1185">Reference proteome</keyword>
<reference evidence="2" key="1">
    <citation type="journal article" date="2010" name="Science">
        <title>Plasticity of animal genome architecture unmasked by rapid evolution of a pelagic tunicate.</title>
        <authorList>
            <person name="Denoeud F."/>
            <person name="Henriet S."/>
            <person name="Mungpakdee S."/>
            <person name="Aury J.M."/>
            <person name="Da Silva C."/>
            <person name="Brinkmann H."/>
            <person name="Mikhaleva J."/>
            <person name="Olsen L.C."/>
            <person name="Jubin C."/>
            <person name="Canestro C."/>
            <person name="Bouquet J.M."/>
            <person name="Danks G."/>
            <person name="Poulain J."/>
            <person name="Campsteijn C."/>
            <person name="Adamski M."/>
            <person name="Cross I."/>
            <person name="Yadetie F."/>
            <person name="Muffato M."/>
            <person name="Louis A."/>
            <person name="Butcher S."/>
            <person name="Tsagkogeorga G."/>
            <person name="Konrad A."/>
            <person name="Singh S."/>
            <person name="Jensen M.F."/>
            <person name="Cong E.H."/>
            <person name="Eikeseth-Otteraa H."/>
            <person name="Noel B."/>
            <person name="Anthouard V."/>
            <person name="Porcel B.M."/>
            <person name="Kachouri-Lafond R."/>
            <person name="Nishino A."/>
            <person name="Ugolini M."/>
            <person name="Chourrout P."/>
            <person name="Nishida H."/>
            <person name="Aasland R."/>
            <person name="Huzurbazar S."/>
            <person name="Westhof E."/>
            <person name="Delsuc F."/>
            <person name="Lehrach H."/>
            <person name="Reinhardt R."/>
            <person name="Weissenbach J."/>
            <person name="Roy S.W."/>
            <person name="Artiguenave F."/>
            <person name="Postlethwait J.H."/>
            <person name="Manak J.R."/>
            <person name="Thompson E.M."/>
            <person name="Jaillon O."/>
            <person name="Du Pasquier L."/>
            <person name="Boudinot P."/>
            <person name="Liberles D.A."/>
            <person name="Volff J.N."/>
            <person name="Philippe H."/>
            <person name="Lenhard B."/>
            <person name="Roest Crollius H."/>
            <person name="Wincker P."/>
            <person name="Chourrout D."/>
        </authorList>
    </citation>
    <scope>NUCLEOTIDE SEQUENCE [LARGE SCALE GENOMIC DNA]</scope>
</reference>
<feature type="compositionally biased region" description="Basic and acidic residues" evidence="1">
    <location>
        <begin position="316"/>
        <end position="348"/>
    </location>
</feature>
<dbReference type="OrthoDB" id="10437171at2759"/>
<evidence type="ECO:0000313" key="2">
    <source>
        <dbReference type="EMBL" id="CBY24859.1"/>
    </source>
</evidence>
<feature type="compositionally biased region" description="Acidic residues" evidence="1">
    <location>
        <begin position="1"/>
        <end position="12"/>
    </location>
</feature>
<proteinExistence type="predicted"/>
<dbReference type="Proteomes" id="UP000001307">
    <property type="component" value="Unassembled WGS sequence"/>
</dbReference>
<dbReference type="EMBL" id="FN653063">
    <property type="protein sequence ID" value="CBY24859.1"/>
    <property type="molecule type" value="Genomic_DNA"/>
</dbReference>
<feature type="region of interest" description="Disordered" evidence="1">
    <location>
        <begin position="263"/>
        <end position="348"/>
    </location>
</feature>
<feature type="region of interest" description="Disordered" evidence="1">
    <location>
        <begin position="1"/>
        <end position="159"/>
    </location>
</feature>
<evidence type="ECO:0000313" key="3">
    <source>
        <dbReference type="Proteomes" id="UP000001307"/>
    </source>
</evidence>
<accession>E4XK82</accession>
<protein>
    <submittedName>
        <fullName evidence="2">Uncharacterized protein</fullName>
    </submittedName>
</protein>
<feature type="compositionally biased region" description="Basic and acidic residues" evidence="1">
    <location>
        <begin position="25"/>
        <end position="57"/>
    </location>
</feature>
<organism evidence="2">
    <name type="scientific">Oikopleura dioica</name>
    <name type="common">Tunicate</name>
    <dbReference type="NCBI Taxonomy" id="34765"/>
    <lineage>
        <taxon>Eukaryota</taxon>
        <taxon>Metazoa</taxon>
        <taxon>Chordata</taxon>
        <taxon>Tunicata</taxon>
        <taxon>Appendicularia</taxon>
        <taxon>Copelata</taxon>
        <taxon>Oikopleuridae</taxon>
        <taxon>Oikopleura</taxon>
    </lineage>
</organism>
<name>E4XK82_OIKDI</name>